<evidence type="ECO:0000313" key="2">
    <source>
        <dbReference type="EMBL" id="KAI1894171.1"/>
    </source>
</evidence>
<organism evidence="2 3">
    <name type="scientific">Albula goreensis</name>
    <dbReference type="NCBI Taxonomy" id="1534307"/>
    <lineage>
        <taxon>Eukaryota</taxon>
        <taxon>Metazoa</taxon>
        <taxon>Chordata</taxon>
        <taxon>Craniata</taxon>
        <taxon>Vertebrata</taxon>
        <taxon>Euteleostomi</taxon>
        <taxon>Actinopterygii</taxon>
        <taxon>Neopterygii</taxon>
        <taxon>Teleostei</taxon>
        <taxon>Albuliformes</taxon>
        <taxon>Albulidae</taxon>
        <taxon>Albula</taxon>
    </lineage>
</organism>
<evidence type="ECO:0008006" key="4">
    <source>
        <dbReference type="Google" id="ProtNLM"/>
    </source>
</evidence>
<evidence type="ECO:0000313" key="3">
    <source>
        <dbReference type="Proteomes" id="UP000829720"/>
    </source>
</evidence>
<gene>
    <name evidence="2" type="ORF">AGOR_G00113070</name>
</gene>
<dbReference type="OrthoDB" id="9940597at2759"/>
<dbReference type="PANTHER" id="PTHR14731">
    <property type="entry name" value="BRAIN AND ACUTE LEUKEMIA CYTOPLASMIC PROTEIN"/>
    <property type="match status" value="1"/>
</dbReference>
<dbReference type="Pfam" id="PF06989">
    <property type="entry name" value="BAALC_N"/>
    <property type="match status" value="1"/>
</dbReference>
<dbReference type="InterPro" id="IPR009728">
    <property type="entry name" value="BAALC"/>
</dbReference>
<reference evidence="2" key="1">
    <citation type="submission" date="2021-01" db="EMBL/GenBank/DDBJ databases">
        <authorList>
            <person name="Zahm M."/>
            <person name="Roques C."/>
            <person name="Cabau C."/>
            <person name="Klopp C."/>
            <person name="Donnadieu C."/>
            <person name="Jouanno E."/>
            <person name="Lampietro C."/>
            <person name="Louis A."/>
            <person name="Herpin A."/>
            <person name="Echchiki A."/>
            <person name="Berthelot C."/>
            <person name="Parey E."/>
            <person name="Roest-Crollius H."/>
            <person name="Braasch I."/>
            <person name="Postlethwait J."/>
            <person name="Bobe J."/>
            <person name="Montfort J."/>
            <person name="Bouchez O."/>
            <person name="Begum T."/>
            <person name="Mejri S."/>
            <person name="Adams A."/>
            <person name="Chen W.-J."/>
            <person name="Guiguen Y."/>
        </authorList>
    </citation>
    <scope>NUCLEOTIDE SEQUENCE</scope>
    <source>
        <tissue evidence="2">Blood</tissue>
    </source>
</reference>
<proteinExistence type="predicted"/>
<name>A0A8T3DBM2_9TELE</name>
<comment type="caution">
    <text evidence="2">The sequence shown here is derived from an EMBL/GenBank/DDBJ whole genome shotgun (WGS) entry which is preliminary data.</text>
</comment>
<protein>
    <recommendedName>
        <fullName evidence="4">Brain and acute leukemia cytoplasmic protein</fullName>
    </recommendedName>
</protein>
<keyword evidence="3" id="KW-1185">Reference proteome</keyword>
<accession>A0A8T3DBM2</accession>
<dbReference type="AlphaFoldDB" id="A0A8T3DBM2"/>
<dbReference type="EMBL" id="JAERUA010000010">
    <property type="protein sequence ID" value="KAI1894171.1"/>
    <property type="molecule type" value="Genomic_DNA"/>
</dbReference>
<evidence type="ECO:0000256" key="1">
    <source>
        <dbReference type="SAM" id="MobiDB-lite"/>
    </source>
</evidence>
<sequence>MGCGGSRAAAIEPRYYESWTRETESTWLTNTDTETQQLHPTIITNNNGSLESAGPGVKENPSTYTGKPEGQAQLGASSSLREKRMVNAGTQCGKQCLYTSSSVNNPRRPLHREEIKQEARRMSSKEVAANITKSLQQVGHGEITANCVQ</sequence>
<dbReference type="GO" id="GO:0005737">
    <property type="term" value="C:cytoplasm"/>
    <property type="evidence" value="ECO:0007669"/>
    <property type="project" value="InterPro"/>
</dbReference>
<dbReference type="Proteomes" id="UP000829720">
    <property type="component" value="Unassembled WGS sequence"/>
</dbReference>
<dbReference type="PANTHER" id="PTHR14731:SF0">
    <property type="entry name" value="BRAIN AND ACUTE LEUKEMIA CYTOPLASMIC PROTEIN"/>
    <property type="match status" value="1"/>
</dbReference>
<feature type="region of interest" description="Disordered" evidence="1">
    <location>
        <begin position="44"/>
        <end position="77"/>
    </location>
</feature>